<feature type="compositionally biased region" description="Basic and acidic residues" evidence="4">
    <location>
        <begin position="40"/>
        <end position="52"/>
    </location>
</feature>
<dbReference type="InterPro" id="IPR044566">
    <property type="entry name" value="RMV1-like"/>
</dbReference>
<evidence type="ECO:0000256" key="2">
    <source>
        <dbReference type="ARBA" id="ARBA00022448"/>
    </source>
</evidence>
<accession>A0AAE1R3E7</accession>
<keyword evidence="7" id="KW-1185">Reference proteome</keyword>
<proteinExistence type="predicted"/>
<evidence type="ECO:0000256" key="4">
    <source>
        <dbReference type="SAM" id="MobiDB-lite"/>
    </source>
</evidence>
<dbReference type="EMBL" id="JAVYJV010000019">
    <property type="protein sequence ID" value="KAK4344849.1"/>
    <property type="molecule type" value="Genomic_DNA"/>
</dbReference>
<evidence type="ECO:0000313" key="7">
    <source>
        <dbReference type="Proteomes" id="UP001291623"/>
    </source>
</evidence>
<evidence type="ECO:0000313" key="6">
    <source>
        <dbReference type="EMBL" id="KAK4344849.1"/>
    </source>
</evidence>
<comment type="caution">
    <text evidence="6">The sequence shown here is derived from an EMBL/GenBank/DDBJ whole genome shotgun (WGS) entry which is preliminary data.</text>
</comment>
<keyword evidence="5" id="KW-0472">Membrane</keyword>
<feature type="transmembrane region" description="Helical" evidence="5">
    <location>
        <begin position="126"/>
        <end position="149"/>
    </location>
</feature>
<evidence type="ECO:0000256" key="1">
    <source>
        <dbReference type="ARBA" id="ARBA00004651"/>
    </source>
</evidence>
<evidence type="ECO:0000256" key="5">
    <source>
        <dbReference type="SAM" id="Phobius"/>
    </source>
</evidence>
<feature type="region of interest" description="Disordered" evidence="4">
    <location>
        <begin position="33"/>
        <end position="52"/>
    </location>
</feature>
<dbReference type="Proteomes" id="UP001291623">
    <property type="component" value="Unassembled WGS sequence"/>
</dbReference>
<gene>
    <name evidence="6" type="ORF">RND71_035025</name>
</gene>
<dbReference type="GO" id="GO:0005886">
    <property type="term" value="C:plasma membrane"/>
    <property type="evidence" value="ECO:0007669"/>
    <property type="project" value="UniProtKB-SubCell"/>
</dbReference>
<protein>
    <submittedName>
        <fullName evidence="6">Uncharacterized protein</fullName>
    </submittedName>
</protein>
<name>A0AAE1R3E7_9SOLA</name>
<dbReference type="AlphaFoldDB" id="A0AAE1R3E7"/>
<dbReference type="PANTHER" id="PTHR45826:SF13">
    <property type="entry name" value="AMINO ACID TRANSPORTER"/>
    <property type="match status" value="1"/>
</dbReference>
<sequence length="154" mass="16930">MTGSEHNDEFFVDEHDQIRTKTNISGGVQVHTLVSPQPCKENDEFKNEEPKEKVEENALALVPILENKEKIISSPTPEKETDSETQKSIGGAKDKVLEKIFSVLPDGVPRKLAILGSTLFLSFVNYTGLTIIGYVGVALGVISLAPFMLMSRDL</sequence>
<keyword evidence="5" id="KW-1133">Transmembrane helix</keyword>
<comment type="subcellular location">
    <subcellularLocation>
        <location evidence="1">Cell membrane</location>
        <topology evidence="1">Multi-pass membrane protein</topology>
    </subcellularLocation>
</comment>
<feature type="compositionally biased region" description="Basic and acidic residues" evidence="4">
    <location>
        <begin position="71"/>
        <end position="85"/>
    </location>
</feature>
<keyword evidence="5" id="KW-0812">Transmembrane</keyword>
<keyword evidence="3" id="KW-1003">Cell membrane</keyword>
<feature type="region of interest" description="Disordered" evidence="4">
    <location>
        <begin position="71"/>
        <end position="90"/>
    </location>
</feature>
<reference evidence="6" key="1">
    <citation type="submission" date="2023-12" db="EMBL/GenBank/DDBJ databases">
        <title>Genome assembly of Anisodus tanguticus.</title>
        <authorList>
            <person name="Wang Y.-J."/>
        </authorList>
    </citation>
    <scope>NUCLEOTIDE SEQUENCE</scope>
    <source>
        <strain evidence="6">KB-2021</strain>
        <tissue evidence="6">Leaf</tissue>
    </source>
</reference>
<organism evidence="6 7">
    <name type="scientific">Anisodus tanguticus</name>
    <dbReference type="NCBI Taxonomy" id="243964"/>
    <lineage>
        <taxon>Eukaryota</taxon>
        <taxon>Viridiplantae</taxon>
        <taxon>Streptophyta</taxon>
        <taxon>Embryophyta</taxon>
        <taxon>Tracheophyta</taxon>
        <taxon>Spermatophyta</taxon>
        <taxon>Magnoliopsida</taxon>
        <taxon>eudicotyledons</taxon>
        <taxon>Gunneridae</taxon>
        <taxon>Pentapetalae</taxon>
        <taxon>asterids</taxon>
        <taxon>lamiids</taxon>
        <taxon>Solanales</taxon>
        <taxon>Solanaceae</taxon>
        <taxon>Solanoideae</taxon>
        <taxon>Hyoscyameae</taxon>
        <taxon>Anisodus</taxon>
    </lineage>
</organism>
<evidence type="ECO:0000256" key="3">
    <source>
        <dbReference type="ARBA" id="ARBA00022475"/>
    </source>
</evidence>
<dbReference type="GO" id="GO:0022857">
    <property type="term" value="F:transmembrane transporter activity"/>
    <property type="evidence" value="ECO:0007669"/>
    <property type="project" value="InterPro"/>
</dbReference>
<keyword evidence="2" id="KW-0813">Transport</keyword>
<dbReference type="PANTHER" id="PTHR45826">
    <property type="entry name" value="POLYAMINE TRANSPORTER PUT1"/>
    <property type="match status" value="1"/>
</dbReference>